<protein>
    <recommendedName>
        <fullName evidence="2">GP-PDE domain-containing protein</fullName>
    </recommendedName>
</protein>
<dbReference type="GO" id="GO:0008081">
    <property type="term" value="F:phosphoric diester hydrolase activity"/>
    <property type="evidence" value="ECO:0007669"/>
    <property type="project" value="InterPro"/>
</dbReference>
<evidence type="ECO:0008006" key="2">
    <source>
        <dbReference type="Google" id="ProtNLM"/>
    </source>
</evidence>
<reference evidence="1" key="1">
    <citation type="submission" date="2016-10" db="EMBL/GenBank/DDBJ databases">
        <authorList>
            <person name="de Groot N.N."/>
        </authorList>
    </citation>
    <scope>NUCLEOTIDE SEQUENCE</scope>
</reference>
<dbReference type="Gene3D" id="3.20.20.190">
    <property type="entry name" value="Phosphatidylinositol (PI) phosphodiesterase"/>
    <property type="match status" value="1"/>
</dbReference>
<gene>
    <name evidence="1" type="ORF">MNB_SV-9-1489</name>
</gene>
<dbReference type="EMBL" id="FPHG01000048">
    <property type="protein sequence ID" value="SFV61683.1"/>
    <property type="molecule type" value="Genomic_DNA"/>
</dbReference>
<dbReference type="InterPro" id="IPR017946">
    <property type="entry name" value="PLC-like_Pdiesterase_TIM-brl"/>
</dbReference>
<organism evidence="1">
    <name type="scientific">hydrothermal vent metagenome</name>
    <dbReference type="NCBI Taxonomy" id="652676"/>
    <lineage>
        <taxon>unclassified sequences</taxon>
        <taxon>metagenomes</taxon>
        <taxon>ecological metagenomes</taxon>
    </lineage>
</organism>
<sequence length="282" mass="32438">MKFLLKLLSILIIFILLYVLSLFYTQDKLKNKNFTNTYNGCNKIWSARGLYDGKDISQNSLDSLNKAFSLGAVGAEIDLHYDVNMKKFIISHDHPIKDSNGKLMYTQKDGKLLTLEEVFNKFGKNQYFWLDYKNLGDISNKDTDNAISRLLDITKNNNIRERIYIEGTHPFKLAKYTDAGFNTIFDIQPLPESSITTNVVLNLYKAFFARGDFTVIAMHYGDLNNPTYGEKTKELLGDIPLFLYHIPDNRQLLNNLLDNPQVRVMLVGRDINSDSFTMNQCN</sequence>
<dbReference type="AlphaFoldDB" id="A0A1W1C7H2"/>
<dbReference type="SUPFAM" id="SSF51695">
    <property type="entry name" value="PLC-like phosphodiesterases"/>
    <property type="match status" value="1"/>
</dbReference>
<accession>A0A1W1C7H2</accession>
<name>A0A1W1C7H2_9ZZZZ</name>
<dbReference type="GO" id="GO:0006629">
    <property type="term" value="P:lipid metabolic process"/>
    <property type="evidence" value="ECO:0007669"/>
    <property type="project" value="InterPro"/>
</dbReference>
<evidence type="ECO:0000313" key="1">
    <source>
        <dbReference type="EMBL" id="SFV61683.1"/>
    </source>
</evidence>
<proteinExistence type="predicted"/>